<evidence type="ECO:0000313" key="2">
    <source>
        <dbReference type="EMBL" id="SLM48694.1"/>
    </source>
</evidence>
<feature type="transmembrane region" description="Helical" evidence="1">
    <location>
        <begin position="162"/>
        <end position="188"/>
    </location>
</feature>
<keyword evidence="1" id="KW-0472">Membrane</keyword>
<feature type="transmembrane region" description="Helical" evidence="1">
    <location>
        <begin position="7"/>
        <end position="32"/>
    </location>
</feature>
<gene>
    <name evidence="2" type="ORF">NSJP_2527</name>
</gene>
<feature type="transmembrane region" description="Helical" evidence="1">
    <location>
        <begin position="52"/>
        <end position="69"/>
    </location>
</feature>
<keyword evidence="3" id="KW-1185">Reference proteome</keyword>
<dbReference type="Proteomes" id="UP000192042">
    <property type="component" value="Chromosome I"/>
</dbReference>
<accession>A0A1W1I6S2</accession>
<protein>
    <submittedName>
        <fullName evidence="2">Uncharacterized protein</fullName>
    </submittedName>
</protein>
<proteinExistence type="predicted"/>
<dbReference type="KEGG" id="nja:NSJP_2527"/>
<reference evidence="2 3" key="1">
    <citation type="submission" date="2017-03" db="EMBL/GenBank/DDBJ databases">
        <authorList>
            <person name="Afonso C.L."/>
            <person name="Miller P.J."/>
            <person name="Scott M.A."/>
            <person name="Spackman E."/>
            <person name="Goraichik I."/>
            <person name="Dimitrov K.M."/>
            <person name="Suarez D.L."/>
            <person name="Swayne D.E."/>
        </authorList>
    </citation>
    <scope>NUCLEOTIDE SEQUENCE [LARGE SCALE GENOMIC DNA]</scope>
    <source>
        <strain evidence="2">Genome sequencing of Nitrospira japonica strain NJ11</strain>
    </source>
</reference>
<name>A0A1W1I6S2_9BACT</name>
<feature type="transmembrane region" description="Helical" evidence="1">
    <location>
        <begin position="81"/>
        <end position="101"/>
    </location>
</feature>
<evidence type="ECO:0000256" key="1">
    <source>
        <dbReference type="SAM" id="Phobius"/>
    </source>
</evidence>
<evidence type="ECO:0000313" key="3">
    <source>
        <dbReference type="Proteomes" id="UP000192042"/>
    </source>
</evidence>
<dbReference type="STRING" id="1325564.NSJP_2527"/>
<sequence length="196" mass="21206">MLTASEYGVFAPLVAIISTIMAAGAAVILLWAGPLEKWRPADADLPGMAKRIIFLACSVVMVLLALESAPQNLEWMKETAWWLLGVWVVLGIVYSALRYGLYHSKVNPNGKGRKPILGGLWMRAAAKTSMKQNKITEVDDLLDGAPGPQAIWSGPSRFLARVLILGMFIVFVVSATTSLMAVGLITYVKTTGKALF</sequence>
<keyword evidence="1" id="KW-0812">Transmembrane</keyword>
<organism evidence="2 3">
    <name type="scientific">Nitrospira japonica</name>
    <dbReference type="NCBI Taxonomy" id="1325564"/>
    <lineage>
        <taxon>Bacteria</taxon>
        <taxon>Pseudomonadati</taxon>
        <taxon>Nitrospirota</taxon>
        <taxon>Nitrospiria</taxon>
        <taxon>Nitrospirales</taxon>
        <taxon>Nitrospiraceae</taxon>
        <taxon>Nitrospira</taxon>
    </lineage>
</organism>
<dbReference type="EMBL" id="LT828648">
    <property type="protein sequence ID" value="SLM48694.1"/>
    <property type="molecule type" value="Genomic_DNA"/>
</dbReference>
<keyword evidence="1" id="KW-1133">Transmembrane helix</keyword>
<dbReference type="AlphaFoldDB" id="A0A1W1I6S2"/>